<keyword evidence="2" id="KW-1185">Reference proteome</keyword>
<accession>A0A8S1UX60</accession>
<dbReference type="Proteomes" id="UP000683925">
    <property type="component" value="Unassembled WGS sequence"/>
</dbReference>
<name>A0A8S1UX60_PAROT</name>
<comment type="caution">
    <text evidence="1">The sequence shown here is derived from an EMBL/GenBank/DDBJ whole genome shotgun (WGS) entry which is preliminary data.</text>
</comment>
<gene>
    <name evidence="1" type="ORF">POCTA_138.1.T0540090</name>
</gene>
<dbReference type="EMBL" id="CAJJDP010000054">
    <property type="protein sequence ID" value="CAD8169718.1"/>
    <property type="molecule type" value="Genomic_DNA"/>
</dbReference>
<proteinExistence type="predicted"/>
<organism evidence="1 2">
    <name type="scientific">Paramecium octaurelia</name>
    <dbReference type="NCBI Taxonomy" id="43137"/>
    <lineage>
        <taxon>Eukaryota</taxon>
        <taxon>Sar</taxon>
        <taxon>Alveolata</taxon>
        <taxon>Ciliophora</taxon>
        <taxon>Intramacronucleata</taxon>
        <taxon>Oligohymenophorea</taxon>
        <taxon>Peniculida</taxon>
        <taxon>Parameciidae</taxon>
        <taxon>Paramecium</taxon>
    </lineage>
</organism>
<reference evidence="1" key="1">
    <citation type="submission" date="2021-01" db="EMBL/GenBank/DDBJ databases">
        <authorList>
            <consortium name="Genoscope - CEA"/>
            <person name="William W."/>
        </authorList>
    </citation>
    <scope>NUCLEOTIDE SEQUENCE</scope>
</reference>
<sequence>MCLTLKIQQKCLQKLIMGKVRKSIEILKENCKFINFSNAFHTVNRRLNFKILEQKSILDKQEVDFLQALHKNLHYLHLLNNNTDHFYLAVQYLS</sequence>
<protein>
    <submittedName>
        <fullName evidence="1">Uncharacterized protein</fullName>
    </submittedName>
</protein>
<evidence type="ECO:0000313" key="1">
    <source>
        <dbReference type="EMBL" id="CAD8169718.1"/>
    </source>
</evidence>
<evidence type="ECO:0000313" key="2">
    <source>
        <dbReference type="Proteomes" id="UP000683925"/>
    </source>
</evidence>
<dbReference type="AlphaFoldDB" id="A0A8S1UX60"/>